<keyword evidence="3 12" id="KW-0808">Transferase</keyword>
<comment type="function">
    <text evidence="12">tRNA methylase which 2'-O-methylates cytidine(4) in tRNA(Pro) and tRNA(Gly)(GCC), and adenosine(4) in tRNA(His).</text>
</comment>
<dbReference type="GO" id="GO:0008175">
    <property type="term" value="F:tRNA methyltransferase activity"/>
    <property type="evidence" value="ECO:0000318"/>
    <property type="project" value="GO_Central"/>
</dbReference>
<evidence type="ECO:0000313" key="15">
    <source>
        <dbReference type="Proteomes" id="UP000001357"/>
    </source>
</evidence>
<keyword evidence="4 12" id="KW-0949">S-adenosyl-L-methionine</keyword>
<evidence type="ECO:0000256" key="8">
    <source>
        <dbReference type="ARBA" id="ARBA00022833"/>
    </source>
</evidence>
<protein>
    <recommendedName>
        <fullName evidence="12">tRNA:m(4)X modification enzyme TRM13</fullName>
        <ecNumber evidence="12">2.1.1.225</ecNumber>
    </recommendedName>
</protein>
<organism evidence="14 15">
    <name type="scientific">Monosiga brevicollis</name>
    <name type="common">Choanoflagellate</name>
    <dbReference type="NCBI Taxonomy" id="81824"/>
    <lineage>
        <taxon>Eukaryota</taxon>
        <taxon>Choanoflagellata</taxon>
        <taxon>Craspedida</taxon>
        <taxon>Salpingoecidae</taxon>
        <taxon>Monosiga</taxon>
    </lineage>
</organism>
<keyword evidence="6 12" id="KW-0479">Metal-binding</keyword>
<dbReference type="KEGG" id="mbr:MONBRDRAFT_27936"/>
<dbReference type="EC" id="2.1.1.225" evidence="12"/>
<evidence type="ECO:0000256" key="10">
    <source>
        <dbReference type="ARBA" id="ARBA00048635"/>
    </source>
</evidence>
<name>A9V6G4_MONBE</name>
<dbReference type="InterPro" id="IPR039044">
    <property type="entry name" value="Trm13"/>
</dbReference>
<keyword evidence="15" id="KW-1185">Reference proteome</keyword>
<evidence type="ECO:0000256" key="11">
    <source>
        <dbReference type="ARBA" id="ARBA00049393"/>
    </source>
</evidence>
<sequence length="421" mass="45951">MGGGGVKERGENPVPGRCCFFLEKKGRFCRVERVKGGGVWLMFAFAIDSRFCGQHVSDATFVPCPYSGSHQVRADLLERHLRKCNDRPRPPPAWFKQDVNNLAATTTNGPFAPAPLLSEIDAATLQAVAALINVLYDEGQTQLGPITVHSALHPAHNAMLDGTEAYGVTRRHVQQNSSLSRLITDDGVPDQDTSSALPPLVVEFGAGRAHLLHCLRHALGWSSPAAYLALERDTIRLKADRYHRARPEPAVSYSRLRADIANVVLAATVDAQPPDVSTTPASAAPLRPLVACWKHLCGAATDFAIQAIVHYQAAGGVLRHVTGATCCHHRCTWGTYCNRPWLEAHGVTPDTFGIMTRMATMNVTTAQMVELGYRCKRALDYGRALYLRAQLGVPLCLVEYVDQKVTRENVCLTSRQPGAKT</sequence>
<dbReference type="eggNOG" id="KOG2811">
    <property type="taxonomic scope" value="Eukaryota"/>
</dbReference>
<evidence type="ECO:0000313" key="14">
    <source>
        <dbReference type="EMBL" id="EDQ86879.1"/>
    </source>
</evidence>
<dbReference type="RefSeq" id="XP_001748424.1">
    <property type="nucleotide sequence ID" value="XM_001748372.1"/>
</dbReference>
<keyword evidence="7 12" id="KW-0863">Zinc-finger</keyword>
<dbReference type="STRING" id="81824.A9V6G4"/>
<evidence type="ECO:0000259" key="13">
    <source>
        <dbReference type="PROSITE" id="PS51800"/>
    </source>
</evidence>
<evidence type="ECO:0000256" key="1">
    <source>
        <dbReference type="ARBA" id="ARBA00005265"/>
    </source>
</evidence>
<comment type="similarity">
    <text evidence="1 12">Belongs to the methyltransferase TRM13 family.</text>
</comment>
<dbReference type="InterPro" id="IPR021721">
    <property type="entry name" value="Znf_CCCH-type_TRM13"/>
</dbReference>
<keyword evidence="8 12" id="KW-0862">Zinc</keyword>
<reference evidence="14 15" key="1">
    <citation type="journal article" date="2008" name="Nature">
        <title>The genome of the choanoflagellate Monosiga brevicollis and the origin of metazoans.</title>
        <authorList>
            <consortium name="JGI Sequencing"/>
            <person name="King N."/>
            <person name="Westbrook M.J."/>
            <person name="Young S.L."/>
            <person name="Kuo A."/>
            <person name="Abedin M."/>
            <person name="Chapman J."/>
            <person name="Fairclough S."/>
            <person name="Hellsten U."/>
            <person name="Isogai Y."/>
            <person name="Letunic I."/>
            <person name="Marr M."/>
            <person name="Pincus D."/>
            <person name="Putnam N."/>
            <person name="Rokas A."/>
            <person name="Wright K.J."/>
            <person name="Zuzow R."/>
            <person name="Dirks W."/>
            <person name="Good M."/>
            <person name="Goodstein D."/>
            <person name="Lemons D."/>
            <person name="Li W."/>
            <person name="Lyons J.B."/>
            <person name="Morris A."/>
            <person name="Nichols S."/>
            <person name="Richter D.J."/>
            <person name="Salamov A."/>
            <person name="Bork P."/>
            <person name="Lim W.A."/>
            <person name="Manning G."/>
            <person name="Miller W.T."/>
            <person name="McGinnis W."/>
            <person name="Shapiro H."/>
            <person name="Tjian R."/>
            <person name="Grigoriev I.V."/>
            <person name="Rokhsar D."/>
        </authorList>
    </citation>
    <scope>NUCLEOTIDE SEQUENCE [LARGE SCALE GENOMIC DNA]</scope>
    <source>
        <strain evidence="15">MX1 / ATCC 50154</strain>
    </source>
</reference>
<dbReference type="GeneID" id="5893566"/>
<dbReference type="GO" id="GO:0030488">
    <property type="term" value="P:tRNA methylation"/>
    <property type="evidence" value="ECO:0000318"/>
    <property type="project" value="GO_Central"/>
</dbReference>
<dbReference type="PANTHER" id="PTHR12998">
    <property type="entry name" value="TRNA:M(4)X MODIFICATION ENZYME TRM13 HOMOLOG"/>
    <property type="match status" value="1"/>
</dbReference>
<evidence type="ECO:0000256" key="3">
    <source>
        <dbReference type="ARBA" id="ARBA00022679"/>
    </source>
</evidence>
<dbReference type="Proteomes" id="UP000001357">
    <property type="component" value="Unassembled WGS sequence"/>
</dbReference>
<comment type="catalytic activity">
    <reaction evidence="11 12">
        <text>adenosine(4) in tRNA(His) + S-adenosyl-L-methionine = 2'-O-methyladenosine(4) in tRNA(His) + S-adenosyl-L-homocysteine + H(+)</text>
        <dbReference type="Rhea" id="RHEA:43196"/>
        <dbReference type="Rhea" id="RHEA-COMP:10401"/>
        <dbReference type="Rhea" id="RHEA-COMP:10402"/>
        <dbReference type="ChEBI" id="CHEBI:15378"/>
        <dbReference type="ChEBI" id="CHEBI:57856"/>
        <dbReference type="ChEBI" id="CHEBI:59789"/>
        <dbReference type="ChEBI" id="CHEBI:74411"/>
        <dbReference type="ChEBI" id="CHEBI:74477"/>
        <dbReference type="EC" id="2.1.1.225"/>
    </reaction>
</comment>
<evidence type="ECO:0000256" key="2">
    <source>
        <dbReference type="ARBA" id="ARBA00022603"/>
    </source>
</evidence>
<dbReference type="GO" id="GO:0106050">
    <property type="term" value="F:tRNA 2'-O-methyltransferase activity"/>
    <property type="evidence" value="ECO:0007669"/>
    <property type="project" value="UniProtKB-UniRule"/>
</dbReference>
<feature type="domain" description="CHHC U11-48K-type" evidence="13">
    <location>
        <begin position="61"/>
        <end position="88"/>
    </location>
</feature>
<keyword evidence="2 12" id="KW-0489">Methyltransferase</keyword>
<dbReference type="PROSITE" id="PS51800">
    <property type="entry name" value="ZF_CHHC_U11_48K"/>
    <property type="match status" value="1"/>
</dbReference>
<dbReference type="Pfam" id="PF05253">
    <property type="entry name" value="zf-U11-48K"/>
    <property type="match status" value="1"/>
</dbReference>
<evidence type="ECO:0000256" key="7">
    <source>
        <dbReference type="ARBA" id="ARBA00022771"/>
    </source>
</evidence>
<dbReference type="EMBL" id="CH991563">
    <property type="protein sequence ID" value="EDQ86879.1"/>
    <property type="molecule type" value="Genomic_DNA"/>
</dbReference>
<dbReference type="PANTHER" id="PTHR12998:SF0">
    <property type="entry name" value="TRNA:M(4)X MODIFICATION ENZYME TRM13 HOMOLOG"/>
    <property type="match status" value="1"/>
</dbReference>
<dbReference type="Pfam" id="PF05206">
    <property type="entry name" value="TRM13"/>
    <property type="match status" value="1"/>
</dbReference>
<dbReference type="AlphaFoldDB" id="A9V6G4"/>
<evidence type="ECO:0000256" key="5">
    <source>
        <dbReference type="ARBA" id="ARBA00022694"/>
    </source>
</evidence>
<gene>
    <name evidence="14" type="ORF">MONBRDRAFT_27936</name>
</gene>
<evidence type="ECO:0000256" key="4">
    <source>
        <dbReference type="ARBA" id="ARBA00022691"/>
    </source>
</evidence>
<comment type="catalytic activity">
    <reaction evidence="9 12">
        <text>cytidine(4) in tRNA(Pro) + S-adenosyl-L-methionine = 2'-O-methylcytidine(4) in tRNA(Pro) + S-adenosyl-L-homocysteine + H(+)</text>
        <dbReference type="Rhea" id="RHEA:32767"/>
        <dbReference type="Rhea" id="RHEA-COMP:10397"/>
        <dbReference type="Rhea" id="RHEA-COMP:10398"/>
        <dbReference type="ChEBI" id="CHEBI:15378"/>
        <dbReference type="ChEBI" id="CHEBI:57856"/>
        <dbReference type="ChEBI" id="CHEBI:59789"/>
        <dbReference type="ChEBI" id="CHEBI:74495"/>
        <dbReference type="ChEBI" id="CHEBI:82748"/>
        <dbReference type="EC" id="2.1.1.225"/>
    </reaction>
</comment>
<evidence type="ECO:0000256" key="6">
    <source>
        <dbReference type="ARBA" id="ARBA00022723"/>
    </source>
</evidence>
<dbReference type="InterPro" id="IPR022776">
    <property type="entry name" value="TRM13/UPF0224_CHHC_Znf_dom"/>
</dbReference>
<accession>A9V6G4</accession>
<dbReference type="InParanoid" id="A9V6G4"/>
<proteinExistence type="inferred from homology"/>
<evidence type="ECO:0000256" key="9">
    <source>
        <dbReference type="ARBA" id="ARBA00048165"/>
    </source>
</evidence>
<dbReference type="InterPro" id="IPR007871">
    <property type="entry name" value="Methyltransferase_TRM13"/>
</dbReference>
<comment type="catalytic activity">
    <reaction evidence="10 12">
        <text>cytidine(4) in tRNA(Gly)(GCC) + S-adenosyl-L-methionine = 2'-O-methylcytidine(4) in tRNA(Gly)(GCC) + S-adenosyl-L-homocysteine + H(+)</text>
        <dbReference type="Rhea" id="RHEA:43192"/>
        <dbReference type="Rhea" id="RHEA-COMP:10399"/>
        <dbReference type="Rhea" id="RHEA-COMP:10400"/>
        <dbReference type="ChEBI" id="CHEBI:15378"/>
        <dbReference type="ChEBI" id="CHEBI:57856"/>
        <dbReference type="ChEBI" id="CHEBI:59789"/>
        <dbReference type="ChEBI" id="CHEBI:74495"/>
        <dbReference type="ChEBI" id="CHEBI:82748"/>
        <dbReference type="EC" id="2.1.1.225"/>
    </reaction>
</comment>
<keyword evidence="5 12" id="KW-0819">tRNA processing</keyword>
<evidence type="ECO:0000256" key="12">
    <source>
        <dbReference type="RuleBase" id="RU367103"/>
    </source>
</evidence>
<dbReference type="GO" id="GO:0008270">
    <property type="term" value="F:zinc ion binding"/>
    <property type="evidence" value="ECO:0007669"/>
    <property type="project" value="UniProtKB-KW"/>
</dbReference>
<dbReference type="FunCoup" id="A9V6G4">
    <property type="interactions" value="883"/>
</dbReference>
<dbReference type="Pfam" id="PF11722">
    <property type="entry name" value="zf-TRM13_CCCH"/>
    <property type="match status" value="1"/>
</dbReference>
<dbReference type="OMA" id="HRCSWRS"/>